<reference evidence="1 2" key="1">
    <citation type="journal article" date="2014" name="Nat. Genet.">
        <title>Genome and transcriptome of the porcine whipworm Trichuris suis.</title>
        <authorList>
            <person name="Jex A.R."/>
            <person name="Nejsum P."/>
            <person name="Schwarz E.M."/>
            <person name="Hu L."/>
            <person name="Young N.D."/>
            <person name="Hall R.S."/>
            <person name="Korhonen P.K."/>
            <person name="Liao S."/>
            <person name="Thamsborg S."/>
            <person name="Xia J."/>
            <person name="Xu P."/>
            <person name="Wang S."/>
            <person name="Scheerlinck J.P."/>
            <person name="Hofmann A."/>
            <person name="Sternberg P.W."/>
            <person name="Wang J."/>
            <person name="Gasser R.B."/>
        </authorList>
    </citation>
    <scope>NUCLEOTIDE SEQUENCE [LARGE SCALE GENOMIC DNA]</scope>
    <source>
        <strain evidence="1">DCEP-RM93M</strain>
    </source>
</reference>
<accession>A0A085LYZ5</accession>
<organism evidence="1 2">
    <name type="scientific">Trichuris suis</name>
    <name type="common">pig whipworm</name>
    <dbReference type="NCBI Taxonomy" id="68888"/>
    <lineage>
        <taxon>Eukaryota</taxon>
        <taxon>Metazoa</taxon>
        <taxon>Ecdysozoa</taxon>
        <taxon>Nematoda</taxon>
        <taxon>Enoplea</taxon>
        <taxon>Dorylaimia</taxon>
        <taxon>Trichinellida</taxon>
        <taxon>Trichuridae</taxon>
        <taxon>Trichuris</taxon>
    </lineage>
</organism>
<sequence>CELCGVVDVARVLPLRLTGVAFAVYQQLPSEDRRKIEKVKAALLTAFALDKFLAYKQFTTRKLSSGESPNVFLAALERLAKLAGGVSESVLECAFVAGLPDHVQDMLRAGARAHCSAAATSYRGQAEASADGKLCDLKLIPLFDGYSEPAADWLDKVEIMCDLFDGVICRAFVNGLPEHAQETLRAGARLEDMTLDQLVARARSVMADDRMEMGLAEVGLAAETQATSNSASRYPQYNAMLAEE</sequence>
<evidence type="ECO:0000313" key="1">
    <source>
        <dbReference type="EMBL" id="KFD50191.1"/>
    </source>
</evidence>
<gene>
    <name evidence="1" type="ORF">M513_08936</name>
</gene>
<dbReference type="AlphaFoldDB" id="A0A085LYZ5"/>
<feature type="non-terminal residue" evidence="1">
    <location>
        <position position="1"/>
    </location>
</feature>
<keyword evidence="2" id="KW-1185">Reference proteome</keyword>
<name>A0A085LYZ5_9BILA</name>
<evidence type="ECO:0000313" key="2">
    <source>
        <dbReference type="Proteomes" id="UP000030764"/>
    </source>
</evidence>
<dbReference type="EMBL" id="KL363257">
    <property type="protein sequence ID" value="KFD50191.1"/>
    <property type="molecule type" value="Genomic_DNA"/>
</dbReference>
<proteinExistence type="predicted"/>
<protein>
    <submittedName>
        <fullName evidence="1">Uncharacterized protein</fullName>
    </submittedName>
</protein>
<dbReference type="Proteomes" id="UP000030764">
    <property type="component" value="Unassembled WGS sequence"/>
</dbReference>